<gene>
    <name evidence="2" type="ORF">GCM10009096_27770</name>
</gene>
<dbReference type="Proteomes" id="UP001500713">
    <property type="component" value="Unassembled WGS sequence"/>
</dbReference>
<dbReference type="RefSeq" id="WP_229956708.1">
    <property type="nucleotide sequence ID" value="NZ_BAAAEM010000003.1"/>
</dbReference>
<evidence type="ECO:0000313" key="2">
    <source>
        <dbReference type="EMBL" id="GAA0483724.1"/>
    </source>
</evidence>
<protein>
    <recommendedName>
        <fullName evidence="4">DUF3106 domain-containing protein</fullName>
    </recommendedName>
</protein>
<evidence type="ECO:0008006" key="4">
    <source>
        <dbReference type="Google" id="ProtNLM"/>
    </source>
</evidence>
<feature type="region of interest" description="Disordered" evidence="1">
    <location>
        <begin position="40"/>
        <end position="63"/>
    </location>
</feature>
<keyword evidence="3" id="KW-1185">Reference proteome</keyword>
<feature type="region of interest" description="Disordered" evidence="1">
    <location>
        <begin position="254"/>
        <end position="289"/>
    </location>
</feature>
<feature type="compositionally biased region" description="Low complexity" evidence="1">
    <location>
        <begin position="258"/>
        <end position="272"/>
    </location>
</feature>
<evidence type="ECO:0000256" key="1">
    <source>
        <dbReference type="SAM" id="MobiDB-lite"/>
    </source>
</evidence>
<reference evidence="2 3" key="1">
    <citation type="journal article" date="2019" name="Int. J. Syst. Evol. Microbiol.">
        <title>The Global Catalogue of Microorganisms (GCM) 10K type strain sequencing project: providing services to taxonomists for standard genome sequencing and annotation.</title>
        <authorList>
            <consortium name="The Broad Institute Genomics Platform"/>
            <consortium name="The Broad Institute Genome Sequencing Center for Infectious Disease"/>
            <person name="Wu L."/>
            <person name="Ma J."/>
        </authorList>
    </citation>
    <scope>NUCLEOTIDE SEQUENCE [LARGE SCALE GENOMIC DNA]</scope>
    <source>
        <strain evidence="2 3">JCM 14162</strain>
    </source>
</reference>
<evidence type="ECO:0000313" key="3">
    <source>
        <dbReference type="Proteomes" id="UP001500713"/>
    </source>
</evidence>
<proteinExistence type="predicted"/>
<accession>A0ABN1ATS2</accession>
<dbReference type="EMBL" id="BAAAEM010000003">
    <property type="protein sequence ID" value="GAA0483724.1"/>
    <property type="molecule type" value="Genomic_DNA"/>
</dbReference>
<organism evidence="2 3">
    <name type="scientific">Parasphingorhabdus litoris</name>
    <dbReference type="NCBI Taxonomy" id="394733"/>
    <lineage>
        <taxon>Bacteria</taxon>
        <taxon>Pseudomonadati</taxon>
        <taxon>Pseudomonadota</taxon>
        <taxon>Alphaproteobacteria</taxon>
        <taxon>Sphingomonadales</taxon>
        <taxon>Sphingomonadaceae</taxon>
        <taxon>Parasphingorhabdus</taxon>
    </lineage>
</organism>
<comment type="caution">
    <text evidence="2">The sequence shown here is derived from an EMBL/GenBank/DDBJ whole genome shotgun (WGS) entry which is preliminary data.</text>
</comment>
<feature type="compositionally biased region" description="Basic and acidic residues" evidence="1">
    <location>
        <begin position="330"/>
        <end position="339"/>
    </location>
</feature>
<name>A0ABN1ATS2_9SPHN</name>
<sequence length="363" mass="39847">MMSASANAFSPTMRAALDHYDVPALPSGFADRLVARVESEASGKPAVHKSAQPRRRSPSPWRRAGRWVGSVATVGLMSATAAAMGLLGEPVEVPVISDIARNLDIVVKPEPAAIPLARNAESPGSGQQIEKSEPIVKETALTEGQINAQNMLERVTDAPRFKQLRPRQKAAVLKAASRKLIRSGKATPEELRSAVKQVRAERQTNRTQTRAERISEKIQNATPVQKERLLERIEALPPERQAIAKERLAGILAEQQTSSSEPLSLAPSEPAEQTTTSIEAAEPVVTPEINADDVMTDDSTLSSTPAAAIPVAPRRLEQLRDRYLQATPAERARMRERAKQIRKSAKPRPNLKERRAQIRRRRN</sequence>
<feature type="region of interest" description="Disordered" evidence="1">
    <location>
        <begin position="322"/>
        <end position="363"/>
    </location>
</feature>